<reference evidence="4" key="1">
    <citation type="journal article" date="2019" name="Int. J. Syst. Evol. Microbiol.">
        <title>The Global Catalogue of Microorganisms (GCM) 10K type strain sequencing project: providing services to taxonomists for standard genome sequencing and annotation.</title>
        <authorList>
            <consortium name="The Broad Institute Genomics Platform"/>
            <consortium name="The Broad Institute Genome Sequencing Center for Infectious Disease"/>
            <person name="Wu L."/>
            <person name="Ma J."/>
        </authorList>
    </citation>
    <scope>NUCLEOTIDE SEQUENCE [LARGE SCALE GENOMIC DNA]</scope>
    <source>
        <strain evidence="4">KACC 11407</strain>
    </source>
</reference>
<proteinExistence type="predicted"/>
<evidence type="ECO:0000313" key="3">
    <source>
        <dbReference type="EMBL" id="MFC5571295.1"/>
    </source>
</evidence>
<keyword evidence="1" id="KW-1133">Transmembrane helix</keyword>
<accession>A0ABW0SRQ5</accession>
<gene>
    <name evidence="3" type="ORF">ACFPN1_14620</name>
</gene>
<feature type="transmembrane region" description="Helical" evidence="1">
    <location>
        <begin position="208"/>
        <end position="227"/>
    </location>
</feature>
<dbReference type="InterPro" id="IPR036938">
    <property type="entry name" value="PAP2/HPO_sf"/>
</dbReference>
<dbReference type="Pfam" id="PF01569">
    <property type="entry name" value="PAP2"/>
    <property type="match status" value="1"/>
</dbReference>
<dbReference type="RefSeq" id="WP_386755898.1">
    <property type="nucleotide sequence ID" value="NZ_JBHSNM010000007.1"/>
</dbReference>
<keyword evidence="1" id="KW-0472">Membrane</keyword>
<feature type="transmembrane region" description="Helical" evidence="1">
    <location>
        <begin position="239"/>
        <end position="257"/>
    </location>
</feature>
<dbReference type="SUPFAM" id="SSF48317">
    <property type="entry name" value="Acid phosphatase/Vanadium-dependent haloperoxidase"/>
    <property type="match status" value="1"/>
</dbReference>
<organism evidence="3 4">
    <name type="scientific">Lysobacter yangpyeongensis</name>
    <dbReference type="NCBI Taxonomy" id="346182"/>
    <lineage>
        <taxon>Bacteria</taxon>
        <taxon>Pseudomonadati</taxon>
        <taxon>Pseudomonadota</taxon>
        <taxon>Gammaproteobacteria</taxon>
        <taxon>Lysobacterales</taxon>
        <taxon>Lysobacteraceae</taxon>
        <taxon>Lysobacter</taxon>
    </lineage>
</organism>
<feature type="transmembrane region" description="Helical" evidence="1">
    <location>
        <begin position="47"/>
        <end position="63"/>
    </location>
</feature>
<sequence length="276" mass="29918">MPHTASDLSMPALAPGAAPAGVRMLPAAPIVQRLARAGALPGVRGDLWPLLALAVVFALWTALRGDLWLADRLYAWEGHAWALRHTWVTQDLIHLVGRDVSIAAWLTACIALFAAHARPEWRHLRRPLAYLLLATALSTLLVAWVKSWSNVDCPWDLVRYGGARPYVGLFESRPAGLGRGVCFPAGHAGGGYTWLALYFFLKAVKPRLRWLGLGIGLGAGLLFGVTQQLRGAHFLSHDLAAVAICWTCALLLQRVFWRAGVPMPAAAAPPVTRSNP</sequence>
<feature type="transmembrane region" description="Helical" evidence="1">
    <location>
        <begin position="177"/>
        <end position="201"/>
    </location>
</feature>
<feature type="transmembrane region" description="Helical" evidence="1">
    <location>
        <begin position="92"/>
        <end position="115"/>
    </location>
</feature>
<dbReference type="EMBL" id="JBHSNM010000007">
    <property type="protein sequence ID" value="MFC5571295.1"/>
    <property type="molecule type" value="Genomic_DNA"/>
</dbReference>
<protein>
    <submittedName>
        <fullName evidence="3">Phosphatase PAP2 family protein</fullName>
    </submittedName>
</protein>
<feature type="domain" description="Phosphatidic acid phosphatase type 2/haloperoxidase" evidence="2">
    <location>
        <begin position="128"/>
        <end position="258"/>
    </location>
</feature>
<keyword evidence="4" id="KW-1185">Reference proteome</keyword>
<evidence type="ECO:0000259" key="2">
    <source>
        <dbReference type="Pfam" id="PF01569"/>
    </source>
</evidence>
<name>A0ABW0SRQ5_9GAMM</name>
<dbReference type="InterPro" id="IPR000326">
    <property type="entry name" value="PAP2/HPO"/>
</dbReference>
<feature type="transmembrane region" description="Helical" evidence="1">
    <location>
        <begin position="127"/>
        <end position="145"/>
    </location>
</feature>
<evidence type="ECO:0000313" key="4">
    <source>
        <dbReference type="Proteomes" id="UP001596036"/>
    </source>
</evidence>
<evidence type="ECO:0000256" key="1">
    <source>
        <dbReference type="SAM" id="Phobius"/>
    </source>
</evidence>
<dbReference type="Proteomes" id="UP001596036">
    <property type="component" value="Unassembled WGS sequence"/>
</dbReference>
<keyword evidence="1" id="KW-0812">Transmembrane</keyword>
<comment type="caution">
    <text evidence="3">The sequence shown here is derived from an EMBL/GenBank/DDBJ whole genome shotgun (WGS) entry which is preliminary data.</text>
</comment>
<dbReference type="CDD" id="cd03396">
    <property type="entry name" value="PAP2_like_6"/>
    <property type="match status" value="1"/>
</dbReference>